<evidence type="ECO:0000313" key="2">
    <source>
        <dbReference type="EMBL" id="TCL69920.1"/>
    </source>
</evidence>
<dbReference type="EMBL" id="SLUN01000011">
    <property type="protein sequence ID" value="TCL69920.1"/>
    <property type="molecule type" value="Genomic_DNA"/>
</dbReference>
<keyword evidence="2" id="KW-0813">Transport</keyword>
<dbReference type="InterPro" id="IPR006059">
    <property type="entry name" value="SBP"/>
</dbReference>
<proteinExistence type="predicted"/>
<organism evidence="2 3">
    <name type="scientific">Hydrogenispora ethanolica</name>
    <dbReference type="NCBI Taxonomy" id="1082276"/>
    <lineage>
        <taxon>Bacteria</taxon>
        <taxon>Bacillati</taxon>
        <taxon>Bacillota</taxon>
        <taxon>Hydrogenispora</taxon>
    </lineage>
</organism>
<dbReference type="AlphaFoldDB" id="A0A4R1RUY8"/>
<gene>
    <name evidence="2" type="ORF">EDC14_101142</name>
</gene>
<feature type="signal peptide" evidence="1">
    <location>
        <begin position="1"/>
        <end position="23"/>
    </location>
</feature>
<keyword evidence="1" id="KW-0732">Signal</keyword>
<dbReference type="SUPFAM" id="SSF53850">
    <property type="entry name" value="Periplasmic binding protein-like II"/>
    <property type="match status" value="1"/>
</dbReference>
<keyword evidence="3" id="KW-1185">Reference proteome</keyword>
<dbReference type="Proteomes" id="UP000295008">
    <property type="component" value="Unassembled WGS sequence"/>
</dbReference>
<name>A0A4R1RUY8_HYDET</name>
<accession>A0A4R1RUY8</accession>
<dbReference type="InterPro" id="IPR050490">
    <property type="entry name" value="Bact_solute-bd_prot1"/>
</dbReference>
<protein>
    <submittedName>
        <fullName evidence="2">Multiple sugar transport system substrate-binding protein</fullName>
    </submittedName>
</protein>
<evidence type="ECO:0000256" key="1">
    <source>
        <dbReference type="SAM" id="SignalP"/>
    </source>
</evidence>
<dbReference type="Pfam" id="PF13416">
    <property type="entry name" value="SBP_bac_8"/>
    <property type="match status" value="1"/>
</dbReference>
<dbReference type="RefSeq" id="WP_243662888.1">
    <property type="nucleotide sequence ID" value="NZ_SLUN01000011.1"/>
</dbReference>
<feature type="chain" id="PRO_5020982639" evidence="1">
    <location>
        <begin position="24"/>
        <end position="428"/>
    </location>
</feature>
<sequence>MRKVLLVLFVLVIALSLTVSALAAPKVTLRVAWWGNPTRDARTQKVIEMYMAKNPNVTIETETTGWAGYWDKLATQAAANNLPDVIQQDYAYITQYAQKNLLLDLTPAIKSKKIDLTGVSENYLSGGKVKRKYYGINLGTNAWCIVYDPAVLKKAGVAPPSPDWTWADFEALATEIYKKTGVQTMPYSTVEPRVLFQNMLRQTGKPFFGADVTKLGFNDTKVLIQFYESQLRLLKSGVLIKPETAFVTTTPQESPFAKGQSWLEFVWSNQVVAFQAAANRPVALALCPKIANSKRPGTFFKPSMFFSVTRSSANKEEAIKFINYFMNDIEANKVLLAERGIPVVPKVREVLQDMVDPVNKQVFEYISMVGKGHVSPIDPPDPPGAGEVLKAFRNIDQEVLYGTISPKDAAKKFLKQGNEILAKNKNAK</sequence>
<dbReference type="PANTHER" id="PTHR43649:SF11">
    <property type="entry name" value="ABC TRANSPORTER SUBSTRATE-BINDING PROTEIN YESO-RELATED"/>
    <property type="match status" value="1"/>
</dbReference>
<evidence type="ECO:0000313" key="3">
    <source>
        <dbReference type="Proteomes" id="UP000295008"/>
    </source>
</evidence>
<keyword evidence="2" id="KW-0762">Sugar transport</keyword>
<dbReference type="PANTHER" id="PTHR43649">
    <property type="entry name" value="ARABINOSE-BINDING PROTEIN-RELATED"/>
    <property type="match status" value="1"/>
</dbReference>
<comment type="caution">
    <text evidence="2">The sequence shown here is derived from an EMBL/GenBank/DDBJ whole genome shotgun (WGS) entry which is preliminary data.</text>
</comment>
<reference evidence="2 3" key="1">
    <citation type="submission" date="2019-03" db="EMBL/GenBank/DDBJ databases">
        <title>Genomic Encyclopedia of Type Strains, Phase IV (KMG-IV): sequencing the most valuable type-strain genomes for metagenomic binning, comparative biology and taxonomic classification.</title>
        <authorList>
            <person name="Goeker M."/>
        </authorList>
    </citation>
    <scope>NUCLEOTIDE SEQUENCE [LARGE SCALE GENOMIC DNA]</scope>
    <source>
        <strain evidence="2 3">LX-B</strain>
    </source>
</reference>
<dbReference type="Gene3D" id="3.40.190.10">
    <property type="entry name" value="Periplasmic binding protein-like II"/>
    <property type="match status" value="2"/>
</dbReference>